<name>A0ABU9HXS5_9FLAO</name>
<keyword evidence="1" id="KW-0732">Signal</keyword>
<evidence type="ECO:0000259" key="2">
    <source>
        <dbReference type="PROSITE" id="PS50835"/>
    </source>
</evidence>
<dbReference type="InterPro" id="IPR007110">
    <property type="entry name" value="Ig-like_dom"/>
</dbReference>
<dbReference type="Proteomes" id="UP001464555">
    <property type="component" value="Unassembled WGS sequence"/>
</dbReference>
<organism evidence="3 4">
    <name type="scientific">Flavobacterium arundinis</name>
    <dbReference type="NCBI Taxonomy" id="3139143"/>
    <lineage>
        <taxon>Bacteria</taxon>
        <taxon>Pseudomonadati</taxon>
        <taxon>Bacteroidota</taxon>
        <taxon>Flavobacteriia</taxon>
        <taxon>Flavobacteriales</taxon>
        <taxon>Flavobacteriaceae</taxon>
        <taxon>Flavobacterium</taxon>
    </lineage>
</organism>
<reference evidence="3 4" key="1">
    <citation type="submission" date="2024-04" db="EMBL/GenBank/DDBJ databases">
        <title>Flavobacterium sp. DGU11 16S ribosomal RNA gene Genome sequencing and assembly.</title>
        <authorList>
            <person name="Park S."/>
        </authorList>
    </citation>
    <scope>NUCLEOTIDE SEQUENCE [LARGE SCALE GENOMIC DNA]</scope>
    <source>
        <strain evidence="3 4">DGU11</strain>
    </source>
</reference>
<keyword evidence="4" id="KW-1185">Reference proteome</keyword>
<evidence type="ECO:0000313" key="3">
    <source>
        <dbReference type="EMBL" id="MEL1244941.1"/>
    </source>
</evidence>
<sequence>MNKILLIIGLLICTCNCYSQKELWGVNKGYQNSTTYNGNITKYDIAGQNPMIVHEFLDFSIGKTPKGKLFLASNGKLYGITVAGGNTSGGVIANGNGVLYEYDLIFDKYRVVHYFDIQAPNYIYGAGVIEPVAGKLYGTVSNRVFRYDLATETFNFLTGATGYSIDSELFKASNGFLYCTTRDSFCPGVSSVGPNNFGTIIKVNITGNSIQQVYQLKCDGSEGIRFSGEFIETTPGKLINITEGGGNAVPGDGTILEFDINTNTLTKKIEFNGDNLGSEPQATFSGDNGKVYGVCQNGGITYVTLNDVTFTEHRGTLFEYSPATNAITKLHDFGTQQNPPDSFTGANPNYIMRASSGNYFGISSFGVFQFNPADNSVIMPTPFGTPLPPNANVTESLIEICRKPSYQEFVLDTFNPCENTPFSFDVQNTNAISYVWKKNGEIVPFQSTGILNFPNITATDSGNYTCEMENECGITVTMALHITVGCLGIDEMAAYKNLIALYPNPAKDILNIKLPDNSNLKVTGCTISNMLGQVVFKSNGERSQVDTANYATGLYSIVLNTDKGTWFGKFIKE</sequence>
<dbReference type="Pfam" id="PF18962">
    <property type="entry name" value="Por_Secre_tail"/>
    <property type="match status" value="1"/>
</dbReference>
<dbReference type="InterPro" id="IPR022519">
    <property type="entry name" value="Gloeo/Verruco_rpt"/>
</dbReference>
<dbReference type="InterPro" id="IPR013783">
    <property type="entry name" value="Ig-like_fold"/>
</dbReference>
<evidence type="ECO:0000313" key="4">
    <source>
        <dbReference type="Proteomes" id="UP001464555"/>
    </source>
</evidence>
<protein>
    <submittedName>
        <fullName evidence="3">Choice-of-anchor tandem repeat GloVer-containing protein</fullName>
    </submittedName>
</protein>
<gene>
    <name evidence="3" type="ORF">AAEO56_11755</name>
</gene>
<evidence type="ECO:0000256" key="1">
    <source>
        <dbReference type="ARBA" id="ARBA00022729"/>
    </source>
</evidence>
<accession>A0ABU9HXS5</accession>
<dbReference type="InterPro" id="IPR036179">
    <property type="entry name" value="Ig-like_dom_sf"/>
</dbReference>
<dbReference type="SUPFAM" id="SSF69322">
    <property type="entry name" value="Tricorn protease domain 2"/>
    <property type="match status" value="1"/>
</dbReference>
<dbReference type="Gene3D" id="2.60.40.10">
    <property type="entry name" value="Immunoglobulins"/>
    <property type="match status" value="1"/>
</dbReference>
<proteinExistence type="predicted"/>
<comment type="caution">
    <text evidence="3">The sequence shown here is derived from an EMBL/GenBank/DDBJ whole genome shotgun (WGS) entry which is preliminary data.</text>
</comment>
<dbReference type="PROSITE" id="PS50835">
    <property type="entry name" value="IG_LIKE"/>
    <property type="match status" value="1"/>
</dbReference>
<dbReference type="NCBIfam" id="TIGR03803">
    <property type="entry name" value="Gloeo_Verruco"/>
    <property type="match status" value="1"/>
</dbReference>
<dbReference type="EMBL" id="JBBYHR010000006">
    <property type="protein sequence ID" value="MEL1244941.1"/>
    <property type="molecule type" value="Genomic_DNA"/>
</dbReference>
<dbReference type="Pfam" id="PF13895">
    <property type="entry name" value="Ig_2"/>
    <property type="match status" value="1"/>
</dbReference>
<dbReference type="CDD" id="cd00096">
    <property type="entry name" value="Ig"/>
    <property type="match status" value="1"/>
</dbReference>
<dbReference type="InterPro" id="IPR026444">
    <property type="entry name" value="Secre_tail"/>
</dbReference>
<dbReference type="NCBIfam" id="TIGR04183">
    <property type="entry name" value="Por_Secre_tail"/>
    <property type="match status" value="1"/>
</dbReference>
<dbReference type="SUPFAM" id="SSF48726">
    <property type="entry name" value="Immunoglobulin"/>
    <property type="match status" value="1"/>
</dbReference>
<dbReference type="RefSeq" id="WP_341697256.1">
    <property type="nucleotide sequence ID" value="NZ_JBBYHR010000006.1"/>
</dbReference>
<feature type="domain" description="Ig-like" evidence="2">
    <location>
        <begin position="417"/>
        <end position="477"/>
    </location>
</feature>